<dbReference type="OrthoDB" id="9995375at2759"/>
<protein>
    <recommendedName>
        <fullName evidence="1">(+)RNA virus helicase C-terminal domain-containing protein</fullName>
    </recommendedName>
</protein>
<dbReference type="Gene3D" id="3.40.50.300">
    <property type="entry name" value="P-loop containing nucleotide triphosphate hydrolases"/>
    <property type="match status" value="1"/>
</dbReference>
<dbReference type="AlphaFoldDB" id="A0A4C1ZFC4"/>
<gene>
    <name evidence="2" type="ORF">EVAR_53840_1</name>
</gene>
<evidence type="ECO:0000313" key="2">
    <source>
        <dbReference type="EMBL" id="GBP86488.1"/>
    </source>
</evidence>
<dbReference type="InterPro" id="IPR027351">
    <property type="entry name" value="(+)RNA_virus_helicase_core_dom"/>
</dbReference>
<dbReference type="EMBL" id="BGZK01001798">
    <property type="protein sequence ID" value="GBP86488.1"/>
    <property type="molecule type" value="Genomic_DNA"/>
</dbReference>
<dbReference type="Proteomes" id="UP000299102">
    <property type="component" value="Unassembled WGS sequence"/>
</dbReference>
<organism evidence="2 3">
    <name type="scientific">Eumeta variegata</name>
    <name type="common">Bagworm moth</name>
    <name type="synonym">Eumeta japonica</name>
    <dbReference type="NCBI Taxonomy" id="151549"/>
    <lineage>
        <taxon>Eukaryota</taxon>
        <taxon>Metazoa</taxon>
        <taxon>Ecdysozoa</taxon>
        <taxon>Arthropoda</taxon>
        <taxon>Hexapoda</taxon>
        <taxon>Insecta</taxon>
        <taxon>Pterygota</taxon>
        <taxon>Neoptera</taxon>
        <taxon>Endopterygota</taxon>
        <taxon>Lepidoptera</taxon>
        <taxon>Glossata</taxon>
        <taxon>Ditrysia</taxon>
        <taxon>Tineoidea</taxon>
        <taxon>Psychidae</taxon>
        <taxon>Oiketicinae</taxon>
        <taxon>Eumeta</taxon>
    </lineage>
</organism>
<sequence length="177" mass="19945">MILFYDPIVVTARCTSVALEERILEMADAIIRSKTSNDSREERTEPDITWVNGVQDCGKITWVAKHFVTEMNVVITTALEATRNLREKLACRLEVNAISKLRKMVSVLVNGFQGLKSCDCPIVDEIFMSHFGAIVMATRLAGAKKVLLIGHVNQLSFFDRLNFFEMVYFRPNVLGDG</sequence>
<reference evidence="2 3" key="1">
    <citation type="journal article" date="2019" name="Commun. Biol.">
        <title>The bagworm genome reveals a unique fibroin gene that provides high tensile strength.</title>
        <authorList>
            <person name="Kono N."/>
            <person name="Nakamura H."/>
            <person name="Ohtoshi R."/>
            <person name="Tomita M."/>
            <person name="Numata K."/>
            <person name="Arakawa K."/>
        </authorList>
    </citation>
    <scope>NUCLEOTIDE SEQUENCE [LARGE SCALE GENOMIC DNA]</scope>
</reference>
<dbReference type="Pfam" id="PF01443">
    <property type="entry name" value="Viral_helicase1"/>
    <property type="match status" value="1"/>
</dbReference>
<name>A0A4C1ZFC4_EUMVA</name>
<keyword evidence="3" id="KW-1185">Reference proteome</keyword>
<feature type="domain" description="(+)RNA virus helicase C-terminal" evidence="1">
    <location>
        <begin position="52"/>
        <end position="162"/>
    </location>
</feature>
<proteinExistence type="predicted"/>
<comment type="caution">
    <text evidence="2">The sequence shown here is derived from an EMBL/GenBank/DDBJ whole genome shotgun (WGS) entry which is preliminary data.</text>
</comment>
<dbReference type="GO" id="GO:0005524">
    <property type="term" value="F:ATP binding"/>
    <property type="evidence" value="ECO:0007669"/>
    <property type="project" value="InterPro"/>
</dbReference>
<dbReference type="InterPro" id="IPR027417">
    <property type="entry name" value="P-loop_NTPase"/>
</dbReference>
<evidence type="ECO:0000313" key="3">
    <source>
        <dbReference type="Proteomes" id="UP000299102"/>
    </source>
</evidence>
<accession>A0A4C1ZFC4</accession>
<evidence type="ECO:0000259" key="1">
    <source>
        <dbReference type="Pfam" id="PF01443"/>
    </source>
</evidence>